<name>A0A8H6S0B5_MYCCL</name>
<gene>
    <name evidence="2" type="ORF">HMN09_01317400</name>
</gene>
<reference evidence="2" key="1">
    <citation type="submission" date="2020-05" db="EMBL/GenBank/DDBJ databases">
        <title>Mycena genomes resolve the evolution of fungal bioluminescence.</title>
        <authorList>
            <person name="Tsai I.J."/>
        </authorList>
    </citation>
    <scope>NUCLEOTIDE SEQUENCE</scope>
    <source>
        <strain evidence="2">110903Hualien_Pintung</strain>
    </source>
</reference>
<dbReference type="InterPro" id="IPR000182">
    <property type="entry name" value="GNAT_dom"/>
</dbReference>
<dbReference type="Proteomes" id="UP000613580">
    <property type="component" value="Unassembled WGS sequence"/>
</dbReference>
<dbReference type="AlphaFoldDB" id="A0A8H6S0B5"/>
<sequence>MLCALLPQPRYIPVLAVEWKDFCSRPPLRLLAAAFRGPYDSFVISTPPSCPIWMILASLPCDPRTVFKPEVPLDSPCLRQPNHTLPSTSARLQSPGDVWEALHADPRAANVILPIAQKQLTRQTDLSKRDQCWIAVFSFGKVDFVLSVTNGDNGQYPVFIFTPHRPHLRTREFLHPRLLRLAEALHASMPVKRVYSVFAPDEIADPFVACWTHLTGVQALRDPYYHAWSSYCSRRTFVSPKRQDTVVPGVIFQLRPAVDTDLSGVAELCYLFAKESEPFVLTRSAAVSEARKLIQQQQVWVHTIRHENDLTRTEHVACIAAFTRNSETVATITKVYTPPDWRRQGCALRLVRRVTKHLLATKQHVALFVGRENDAAHVYHRVGFVGLANDAEEYPSVESWIELGLDPAKVQLGHW</sequence>
<dbReference type="EMBL" id="JACAZE010000027">
    <property type="protein sequence ID" value="KAF7290122.1"/>
    <property type="molecule type" value="Genomic_DNA"/>
</dbReference>
<proteinExistence type="predicted"/>
<dbReference type="OrthoDB" id="5372118at2759"/>
<dbReference type="GO" id="GO:0016747">
    <property type="term" value="F:acyltransferase activity, transferring groups other than amino-acyl groups"/>
    <property type="evidence" value="ECO:0007669"/>
    <property type="project" value="InterPro"/>
</dbReference>
<dbReference type="Gene3D" id="3.40.630.30">
    <property type="match status" value="1"/>
</dbReference>
<dbReference type="Pfam" id="PF08445">
    <property type="entry name" value="FR47"/>
    <property type="match status" value="1"/>
</dbReference>
<protein>
    <submittedName>
        <fullName evidence="2">N-acetyltransferase domain-containing protein</fullName>
    </submittedName>
</protein>
<dbReference type="InterPro" id="IPR016181">
    <property type="entry name" value="Acyl_CoA_acyltransferase"/>
</dbReference>
<feature type="domain" description="N-acetyltransferase" evidence="1">
    <location>
        <begin position="266"/>
        <end position="406"/>
    </location>
</feature>
<organism evidence="2 3">
    <name type="scientific">Mycena chlorophos</name>
    <name type="common">Agaric fungus</name>
    <name type="synonym">Agaricus chlorophos</name>
    <dbReference type="NCBI Taxonomy" id="658473"/>
    <lineage>
        <taxon>Eukaryota</taxon>
        <taxon>Fungi</taxon>
        <taxon>Dikarya</taxon>
        <taxon>Basidiomycota</taxon>
        <taxon>Agaricomycotina</taxon>
        <taxon>Agaricomycetes</taxon>
        <taxon>Agaricomycetidae</taxon>
        <taxon>Agaricales</taxon>
        <taxon>Marasmiineae</taxon>
        <taxon>Mycenaceae</taxon>
        <taxon>Mycena</taxon>
    </lineage>
</organism>
<keyword evidence="2" id="KW-0808">Transferase</keyword>
<comment type="caution">
    <text evidence="2">The sequence shown here is derived from an EMBL/GenBank/DDBJ whole genome shotgun (WGS) entry which is preliminary data.</text>
</comment>
<dbReference type="SUPFAM" id="SSF55729">
    <property type="entry name" value="Acyl-CoA N-acyltransferases (Nat)"/>
    <property type="match status" value="1"/>
</dbReference>
<evidence type="ECO:0000313" key="3">
    <source>
        <dbReference type="Proteomes" id="UP000613580"/>
    </source>
</evidence>
<keyword evidence="3" id="KW-1185">Reference proteome</keyword>
<evidence type="ECO:0000259" key="1">
    <source>
        <dbReference type="PROSITE" id="PS51186"/>
    </source>
</evidence>
<evidence type="ECO:0000313" key="2">
    <source>
        <dbReference type="EMBL" id="KAF7290122.1"/>
    </source>
</evidence>
<dbReference type="PROSITE" id="PS51186">
    <property type="entry name" value="GNAT"/>
    <property type="match status" value="1"/>
</dbReference>
<dbReference type="InterPro" id="IPR013653">
    <property type="entry name" value="GCN5-like_dom"/>
</dbReference>
<accession>A0A8H6S0B5</accession>